<dbReference type="RefSeq" id="WP_274188436.1">
    <property type="nucleotide sequence ID" value="NZ_BAABHN010000060.1"/>
</dbReference>
<protein>
    <submittedName>
        <fullName evidence="1">SDR family oxidoreductase</fullName>
    </submittedName>
</protein>
<evidence type="ECO:0000313" key="1">
    <source>
        <dbReference type="EMBL" id="MFC4836315.1"/>
    </source>
</evidence>
<name>A0ABV9RVR8_9PSEU</name>
<dbReference type="Pfam" id="PF13561">
    <property type="entry name" value="adh_short_C2"/>
    <property type="match status" value="1"/>
</dbReference>
<dbReference type="EMBL" id="JBHSIM010000060">
    <property type="protein sequence ID" value="MFC4836315.1"/>
    <property type="molecule type" value="Genomic_DNA"/>
</dbReference>
<organism evidence="1 2">
    <name type="scientific">Actinomycetospora chibensis</name>
    <dbReference type="NCBI Taxonomy" id="663606"/>
    <lineage>
        <taxon>Bacteria</taxon>
        <taxon>Bacillati</taxon>
        <taxon>Actinomycetota</taxon>
        <taxon>Actinomycetes</taxon>
        <taxon>Pseudonocardiales</taxon>
        <taxon>Pseudonocardiaceae</taxon>
        <taxon>Actinomycetospora</taxon>
    </lineage>
</organism>
<gene>
    <name evidence="1" type="ORF">ACFPEL_28180</name>
</gene>
<evidence type="ECO:0000313" key="2">
    <source>
        <dbReference type="Proteomes" id="UP001595909"/>
    </source>
</evidence>
<dbReference type="PANTHER" id="PTHR44147">
    <property type="entry name" value="DEHYDROGENASE/REDUCTASE SDR FAMILY MEMBER 1"/>
    <property type="match status" value="1"/>
</dbReference>
<dbReference type="InterPro" id="IPR036291">
    <property type="entry name" value="NAD(P)-bd_dom_sf"/>
</dbReference>
<dbReference type="InterPro" id="IPR002347">
    <property type="entry name" value="SDR_fam"/>
</dbReference>
<dbReference type="Gene3D" id="3.40.50.720">
    <property type="entry name" value="NAD(P)-binding Rossmann-like Domain"/>
    <property type="match status" value="1"/>
</dbReference>
<dbReference type="SUPFAM" id="SSF51735">
    <property type="entry name" value="NAD(P)-binding Rossmann-fold domains"/>
    <property type="match status" value="1"/>
</dbReference>
<proteinExistence type="predicted"/>
<reference evidence="2" key="1">
    <citation type="journal article" date="2019" name="Int. J. Syst. Evol. Microbiol.">
        <title>The Global Catalogue of Microorganisms (GCM) 10K type strain sequencing project: providing services to taxonomists for standard genome sequencing and annotation.</title>
        <authorList>
            <consortium name="The Broad Institute Genomics Platform"/>
            <consortium name="The Broad Institute Genome Sequencing Center for Infectious Disease"/>
            <person name="Wu L."/>
            <person name="Ma J."/>
        </authorList>
    </citation>
    <scope>NUCLEOTIDE SEQUENCE [LARGE SCALE GENOMIC DNA]</scope>
    <source>
        <strain evidence="2">CCUG 50347</strain>
    </source>
</reference>
<keyword evidence="2" id="KW-1185">Reference proteome</keyword>
<dbReference type="PANTHER" id="PTHR44147:SF2">
    <property type="entry name" value="DEHYDROGENASE_REDUCTASE SDR FAMILY MEMBER 1"/>
    <property type="match status" value="1"/>
</dbReference>
<comment type="caution">
    <text evidence="1">The sequence shown here is derived from an EMBL/GenBank/DDBJ whole genome shotgun (WGS) entry which is preliminary data.</text>
</comment>
<accession>A0ABV9RVR8</accession>
<sequence length="203" mass="20880">MEDTAAEVDERGGRGVAHAVDHAHGAAALDPVLGAVRERHDGLDLVVANAFDGNALPFAPSPFWELDPAHWTNMIDVGLRSHDDTVRAATPLVLARGGLVVMTGYGGHDDEVLGGHAVYDLAMTGISRLARSVHHDLAPHGGTALCLSPGFTATEAIVAALGDALPPGVDDVEAPGRAVCALLADPDVARFGGRTVAVAEARV</sequence>
<dbReference type="Proteomes" id="UP001595909">
    <property type="component" value="Unassembled WGS sequence"/>
</dbReference>